<dbReference type="GO" id="GO:0005524">
    <property type="term" value="F:ATP binding"/>
    <property type="evidence" value="ECO:0007669"/>
    <property type="project" value="UniProtKB-KW"/>
</dbReference>
<feature type="domain" description="AMP-dependent synthetase/ligase" evidence="6">
    <location>
        <begin position="6"/>
        <end position="352"/>
    </location>
</feature>
<accession>A0A317T7F6</accession>
<evidence type="ECO:0000259" key="7">
    <source>
        <dbReference type="Pfam" id="PF13193"/>
    </source>
</evidence>
<dbReference type="InterPro" id="IPR010192">
    <property type="entry name" value="MenE"/>
</dbReference>
<evidence type="ECO:0000313" key="9">
    <source>
        <dbReference type="Proteomes" id="UP000246278"/>
    </source>
</evidence>
<dbReference type="NCBIfam" id="TIGR01923">
    <property type="entry name" value="menE"/>
    <property type="match status" value="1"/>
</dbReference>
<dbReference type="Gene3D" id="3.40.50.12780">
    <property type="entry name" value="N-terminal domain of ligase-like"/>
    <property type="match status" value="1"/>
</dbReference>
<dbReference type="InterPro" id="IPR045851">
    <property type="entry name" value="AMP-bd_C_sf"/>
</dbReference>
<dbReference type="Pfam" id="PF00501">
    <property type="entry name" value="AMP-binding"/>
    <property type="match status" value="1"/>
</dbReference>
<dbReference type="PANTHER" id="PTHR43767:SF1">
    <property type="entry name" value="NONRIBOSOMAL PEPTIDE SYNTHASE PES1 (EUROFUNG)-RELATED"/>
    <property type="match status" value="1"/>
</dbReference>
<sequence length="489" mass="53620">MDIVANAAQKYSHNPALINEKKTLSFRDLEAVTGRIATVLQRQGIRKGDIVTLCMPNSATMVLLLLALLKTGSVAAPLNYRFPASRLQTLFPLLKSTALIGPQSLTNKLAHPVKLIPEEIMAESSAWKQLFTEKKPVQTKSAEHDSANRQLDSPPAQQLRKPVTVIHTSSSSGLPKAALHSFANHYYSALGSNENLPFGPGDIWLLSLPLFHIGGYAMLFRSLLGGGALVVPEPGTLIQDALCRFHLSHLSLVPTQLYRLINDEKTLKKLQDFKVILLGGSTVEPALLEEASKAELPVYLTYGSTEMSSQITTTSGPVSTIGAGKVLPYRELLIDKESEILVKGPCLFQGYLSERGPMLKTDASGWFHTGDTGEMSPDGELLVTGRTDNMFISGGENIHPEEIERALCSFEGVRRAIVVPVDDPEYGFRPSAFIEVTGKALTDDEIKATLSRKTGKLKTPETITRVEQWRLLTGTEKIDRGYYKRLVNE</sequence>
<dbReference type="RefSeq" id="WP_110022395.1">
    <property type="nucleotide sequence ID" value="NZ_PDNZ01000002.1"/>
</dbReference>
<evidence type="ECO:0000256" key="2">
    <source>
        <dbReference type="ARBA" id="ARBA00022598"/>
    </source>
</evidence>
<keyword evidence="2 8" id="KW-0436">Ligase</keyword>
<feature type="region of interest" description="Disordered" evidence="5">
    <location>
        <begin position="138"/>
        <end position="160"/>
    </location>
</feature>
<evidence type="ECO:0000256" key="3">
    <source>
        <dbReference type="ARBA" id="ARBA00022741"/>
    </source>
</evidence>
<reference evidence="9" key="1">
    <citation type="submission" date="2017-10" db="EMBL/GenBank/DDBJ databases">
        <authorList>
            <person name="Gaisin V.A."/>
            <person name="Rysina M.S."/>
            <person name="Grouzdev D.S."/>
        </authorList>
    </citation>
    <scope>NUCLEOTIDE SEQUENCE [LARGE SCALE GENOMIC DNA]</scope>
    <source>
        <strain evidence="9">V1</strain>
    </source>
</reference>
<dbReference type="InterPro" id="IPR025110">
    <property type="entry name" value="AMP-bd_C"/>
</dbReference>
<feature type="domain" description="AMP-binding enzyme C-terminal" evidence="7">
    <location>
        <begin position="402"/>
        <end position="468"/>
    </location>
</feature>
<dbReference type="Pfam" id="PF13193">
    <property type="entry name" value="AMP-binding_C"/>
    <property type="match status" value="1"/>
</dbReference>
<dbReference type="InterPro" id="IPR042099">
    <property type="entry name" value="ANL_N_sf"/>
</dbReference>
<keyword evidence="3" id="KW-0547">Nucleotide-binding</keyword>
<keyword evidence="9" id="KW-1185">Reference proteome</keyword>
<dbReference type="Proteomes" id="UP000246278">
    <property type="component" value="Unassembled WGS sequence"/>
</dbReference>
<gene>
    <name evidence="8" type="primary">menE</name>
    <name evidence="8" type="ORF">CR164_02720</name>
</gene>
<keyword evidence="1" id="KW-0474">Menaquinone biosynthesis</keyword>
<dbReference type="AlphaFoldDB" id="A0A317T7F6"/>
<dbReference type="PANTHER" id="PTHR43767">
    <property type="entry name" value="LONG-CHAIN-FATTY-ACID--COA LIGASE"/>
    <property type="match status" value="1"/>
</dbReference>
<comment type="caution">
    <text evidence="8">The sequence shown here is derived from an EMBL/GenBank/DDBJ whole genome shotgun (WGS) entry which is preliminary data.</text>
</comment>
<proteinExistence type="predicted"/>
<protein>
    <submittedName>
        <fullName evidence="8">O-succinylbenzoate--CoA ligase</fullName>
    </submittedName>
</protein>
<dbReference type="OrthoDB" id="4317020at2"/>
<name>A0A317T7F6_9CHLB</name>
<dbReference type="Gene3D" id="3.30.300.30">
    <property type="match status" value="1"/>
</dbReference>
<dbReference type="GO" id="GO:0008756">
    <property type="term" value="F:o-succinylbenzoate-CoA ligase activity"/>
    <property type="evidence" value="ECO:0007669"/>
    <property type="project" value="InterPro"/>
</dbReference>
<dbReference type="InterPro" id="IPR050237">
    <property type="entry name" value="ATP-dep_AMP-bd_enzyme"/>
</dbReference>
<dbReference type="EMBL" id="PDNZ01000002">
    <property type="protein sequence ID" value="PWW82679.1"/>
    <property type="molecule type" value="Genomic_DNA"/>
</dbReference>
<feature type="compositionally biased region" description="Basic and acidic residues" evidence="5">
    <location>
        <begin position="138"/>
        <end position="147"/>
    </location>
</feature>
<keyword evidence="4" id="KW-0067">ATP-binding</keyword>
<dbReference type="SUPFAM" id="SSF56801">
    <property type="entry name" value="Acetyl-CoA synthetase-like"/>
    <property type="match status" value="1"/>
</dbReference>
<dbReference type="InterPro" id="IPR000873">
    <property type="entry name" value="AMP-dep_synth/lig_dom"/>
</dbReference>
<evidence type="ECO:0000256" key="5">
    <source>
        <dbReference type="SAM" id="MobiDB-lite"/>
    </source>
</evidence>
<evidence type="ECO:0000259" key="6">
    <source>
        <dbReference type="Pfam" id="PF00501"/>
    </source>
</evidence>
<dbReference type="GO" id="GO:0009234">
    <property type="term" value="P:menaquinone biosynthetic process"/>
    <property type="evidence" value="ECO:0007669"/>
    <property type="project" value="UniProtKB-KW"/>
</dbReference>
<dbReference type="CDD" id="cd17630">
    <property type="entry name" value="OSB_MenE-like"/>
    <property type="match status" value="1"/>
</dbReference>
<organism evidence="8 9">
    <name type="scientific">Prosthecochloris marina</name>
    <dbReference type="NCBI Taxonomy" id="2017681"/>
    <lineage>
        <taxon>Bacteria</taxon>
        <taxon>Pseudomonadati</taxon>
        <taxon>Chlorobiota</taxon>
        <taxon>Chlorobiia</taxon>
        <taxon>Chlorobiales</taxon>
        <taxon>Chlorobiaceae</taxon>
        <taxon>Prosthecochloris</taxon>
    </lineage>
</organism>
<evidence type="ECO:0000256" key="4">
    <source>
        <dbReference type="ARBA" id="ARBA00022840"/>
    </source>
</evidence>
<evidence type="ECO:0000256" key="1">
    <source>
        <dbReference type="ARBA" id="ARBA00022428"/>
    </source>
</evidence>
<evidence type="ECO:0000313" key="8">
    <source>
        <dbReference type="EMBL" id="PWW82679.1"/>
    </source>
</evidence>